<keyword evidence="2" id="KW-0964">Secreted</keyword>
<dbReference type="InterPro" id="IPR018511">
    <property type="entry name" value="Hemolysin-typ_Ca-bd_CS"/>
</dbReference>
<dbReference type="SUPFAM" id="SSF51120">
    <property type="entry name" value="beta-Roll"/>
    <property type="match status" value="1"/>
</dbReference>
<dbReference type="Proteomes" id="UP000199441">
    <property type="component" value="Unassembled WGS sequence"/>
</dbReference>
<sequence length="276" mass="28398">MSVLTVFGSDAADVFNPDVFDFNYTEYRIYANGGDDVITVTDNTPTTIDGGDGNDRLILSGGNDTISGGLGNDYILAGGGDDVVNAGNGDDRVFGGTGADVLNGAGGNDYIDGGHGADVIDGGSGDDFIFGRKGNNDLFGGAGNDTVNTGDHTSRADGGTGNDLIVARLKKGADHTLTGGADADVFEFVYQSAKKSSDVTITDFELGLDDFIVAGLNGQDWVDANFAFADIFGVDLLTEVDGNAVLDIGFKDTITFEGVSEAAFTAFYLDDPIAVG</sequence>
<organism evidence="3 4">
    <name type="scientific">Litoreibacter albidus</name>
    <dbReference type="NCBI Taxonomy" id="670155"/>
    <lineage>
        <taxon>Bacteria</taxon>
        <taxon>Pseudomonadati</taxon>
        <taxon>Pseudomonadota</taxon>
        <taxon>Alphaproteobacteria</taxon>
        <taxon>Rhodobacterales</taxon>
        <taxon>Roseobacteraceae</taxon>
        <taxon>Litoreibacter</taxon>
    </lineage>
</organism>
<dbReference type="OrthoDB" id="7877430at2"/>
<gene>
    <name evidence="3" type="ORF">SAMN04488001_1444</name>
</gene>
<proteinExistence type="predicted"/>
<dbReference type="RefSeq" id="WP_089946109.1">
    <property type="nucleotide sequence ID" value="NZ_FNOI01000002.1"/>
</dbReference>
<evidence type="ECO:0000313" key="3">
    <source>
        <dbReference type="EMBL" id="SDW64714.1"/>
    </source>
</evidence>
<dbReference type="STRING" id="670155.SAMN04488001_1444"/>
<dbReference type="PROSITE" id="PS00330">
    <property type="entry name" value="HEMOLYSIN_CALCIUM"/>
    <property type="match status" value="1"/>
</dbReference>
<keyword evidence="4" id="KW-1185">Reference proteome</keyword>
<evidence type="ECO:0000256" key="2">
    <source>
        <dbReference type="ARBA" id="ARBA00022525"/>
    </source>
</evidence>
<dbReference type="PRINTS" id="PR00313">
    <property type="entry name" value="CABNDNGRPT"/>
</dbReference>
<dbReference type="Gene3D" id="2.150.10.10">
    <property type="entry name" value="Serralysin-like metalloprotease, C-terminal"/>
    <property type="match status" value="2"/>
</dbReference>
<reference evidence="4" key="1">
    <citation type="submission" date="2016-10" db="EMBL/GenBank/DDBJ databases">
        <authorList>
            <person name="Varghese N."/>
            <person name="Submissions S."/>
        </authorList>
    </citation>
    <scope>NUCLEOTIDE SEQUENCE [LARGE SCALE GENOMIC DNA]</scope>
    <source>
        <strain evidence="4">DSM 26922</strain>
    </source>
</reference>
<dbReference type="PANTHER" id="PTHR38340">
    <property type="entry name" value="S-LAYER PROTEIN"/>
    <property type="match status" value="1"/>
</dbReference>
<dbReference type="InterPro" id="IPR001343">
    <property type="entry name" value="Hemolysn_Ca-bd"/>
</dbReference>
<dbReference type="InterPro" id="IPR050557">
    <property type="entry name" value="RTX_toxin/Mannuronan_C5-epim"/>
</dbReference>
<dbReference type="GO" id="GO:0005509">
    <property type="term" value="F:calcium ion binding"/>
    <property type="evidence" value="ECO:0007669"/>
    <property type="project" value="InterPro"/>
</dbReference>
<evidence type="ECO:0000313" key="4">
    <source>
        <dbReference type="Proteomes" id="UP000199441"/>
    </source>
</evidence>
<accession>A0A1H2V9Y1</accession>
<comment type="subcellular location">
    <subcellularLocation>
        <location evidence="1">Secreted</location>
    </subcellularLocation>
</comment>
<dbReference type="EMBL" id="FNOI01000002">
    <property type="protein sequence ID" value="SDW64714.1"/>
    <property type="molecule type" value="Genomic_DNA"/>
</dbReference>
<evidence type="ECO:0000256" key="1">
    <source>
        <dbReference type="ARBA" id="ARBA00004613"/>
    </source>
</evidence>
<dbReference type="Pfam" id="PF00353">
    <property type="entry name" value="HemolysinCabind"/>
    <property type="match status" value="2"/>
</dbReference>
<dbReference type="PANTHER" id="PTHR38340:SF1">
    <property type="entry name" value="S-LAYER PROTEIN"/>
    <property type="match status" value="1"/>
</dbReference>
<name>A0A1H2V9Y1_9RHOB</name>
<dbReference type="AlphaFoldDB" id="A0A1H2V9Y1"/>
<dbReference type="GO" id="GO:0005576">
    <property type="term" value="C:extracellular region"/>
    <property type="evidence" value="ECO:0007669"/>
    <property type="project" value="UniProtKB-SubCell"/>
</dbReference>
<protein>
    <submittedName>
        <fullName evidence="3">Hemolysin-type calcium-binding repeat-containing protein</fullName>
    </submittedName>
</protein>
<dbReference type="InterPro" id="IPR011049">
    <property type="entry name" value="Serralysin-like_metalloprot_C"/>
</dbReference>